<accession>A0A348HE09</accession>
<evidence type="ECO:0000259" key="6">
    <source>
        <dbReference type="Pfam" id="PF06803"/>
    </source>
</evidence>
<dbReference type="STRING" id="1123510.GCA_000620025_02319"/>
<dbReference type="Pfam" id="PF06803">
    <property type="entry name" value="DUF1232"/>
    <property type="match status" value="1"/>
</dbReference>
<sequence length="107" mass="12712">MTRNTSPKWKRLLAPRRWRLLWQAGKSLKLLVPMWRDCLLGRYRPLPWKALILSLVIVGYLLCPFDLIPDVIPLWGLADDVVICGWLLSRLYDAMQPWREWHALHPK</sequence>
<evidence type="ECO:0000256" key="4">
    <source>
        <dbReference type="ARBA" id="ARBA00023136"/>
    </source>
</evidence>
<organism evidence="7 8">
    <name type="scientific">Zymobacter palmae</name>
    <dbReference type="NCBI Taxonomy" id="33074"/>
    <lineage>
        <taxon>Bacteria</taxon>
        <taxon>Pseudomonadati</taxon>
        <taxon>Pseudomonadota</taxon>
        <taxon>Gammaproteobacteria</taxon>
        <taxon>Oceanospirillales</taxon>
        <taxon>Halomonadaceae</taxon>
        <taxon>Zymobacter group</taxon>
        <taxon>Zymobacter</taxon>
    </lineage>
</organism>
<dbReference type="OrthoDB" id="9804184at2"/>
<dbReference type="InterPro" id="IPR010652">
    <property type="entry name" value="DUF1232"/>
</dbReference>
<keyword evidence="4 5" id="KW-0472">Membrane</keyword>
<keyword evidence="3 5" id="KW-1133">Transmembrane helix</keyword>
<protein>
    <submittedName>
        <fullName evidence="7">Uncharacterized conserved protein</fullName>
    </submittedName>
</protein>
<evidence type="ECO:0000256" key="3">
    <source>
        <dbReference type="ARBA" id="ARBA00022989"/>
    </source>
</evidence>
<keyword evidence="8" id="KW-1185">Reference proteome</keyword>
<dbReference type="RefSeq" id="WP_027705373.1">
    <property type="nucleotide sequence ID" value="NZ_AP018933.1"/>
</dbReference>
<dbReference type="KEGG" id="zpl:ZBT109_1100"/>
<evidence type="ECO:0000313" key="8">
    <source>
        <dbReference type="Proteomes" id="UP000267342"/>
    </source>
</evidence>
<evidence type="ECO:0000313" key="7">
    <source>
        <dbReference type="EMBL" id="BBG29861.1"/>
    </source>
</evidence>
<dbReference type="EMBL" id="AP018933">
    <property type="protein sequence ID" value="BBG29861.1"/>
    <property type="molecule type" value="Genomic_DNA"/>
</dbReference>
<dbReference type="GO" id="GO:0012505">
    <property type="term" value="C:endomembrane system"/>
    <property type="evidence" value="ECO:0007669"/>
    <property type="project" value="UniProtKB-SubCell"/>
</dbReference>
<feature type="transmembrane region" description="Helical" evidence="5">
    <location>
        <begin position="50"/>
        <end position="68"/>
    </location>
</feature>
<evidence type="ECO:0000256" key="1">
    <source>
        <dbReference type="ARBA" id="ARBA00004127"/>
    </source>
</evidence>
<proteinExistence type="predicted"/>
<dbReference type="AlphaFoldDB" id="A0A348HE09"/>
<evidence type="ECO:0000256" key="5">
    <source>
        <dbReference type="SAM" id="Phobius"/>
    </source>
</evidence>
<comment type="subcellular location">
    <subcellularLocation>
        <location evidence="1">Endomembrane system</location>
        <topology evidence="1">Multi-pass membrane protein</topology>
    </subcellularLocation>
</comment>
<dbReference type="Proteomes" id="UP000267342">
    <property type="component" value="Chromosome"/>
</dbReference>
<name>A0A348HE09_9GAMM</name>
<gene>
    <name evidence="7" type="ORF">ZBT109_1100</name>
</gene>
<feature type="domain" description="DUF1232" evidence="6">
    <location>
        <begin position="52"/>
        <end position="86"/>
    </location>
</feature>
<keyword evidence="2 5" id="KW-0812">Transmembrane</keyword>
<reference evidence="7 8" key="1">
    <citation type="submission" date="2018-09" db="EMBL/GenBank/DDBJ databases">
        <title>Zymobacter palmae IAM14233 (=T109) whole genome analysis.</title>
        <authorList>
            <person name="Yanase H."/>
        </authorList>
    </citation>
    <scope>NUCLEOTIDE SEQUENCE [LARGE SCALE GENOMIC DNA]</scope>
    <source>
        <strain evidence="7 8">IAM14233</strain>
    </source>
</reference>
<evidence type="ECO:0000256" key="2">
    <source>
        <dbReference type="ARBA" id="ARBA00022692"/>
    </source>
</evidence>